<keyword evidence="1" id="KW-0812">Transmembrane</keyword>
<keyword evidence="1" id="KW-0472">Membrane</keyword>
<proteinExistence type="predicted"/>
<feature type="transmembrane region" description="Helical" evidence="1">
    <location>
        <begin position="33"/>
        <end position="57"/>
    </location>
</feature>
<dbReference type="EMBL" id="LBXN01000014">
    <property type="protein sequence ID" value="KKR33584.1"/>
    <property type="molecule type" value="Genomic_DNA"/>
</dbReference>
<evidence type="ECO:0000313" key="3">
    <source>
        <dbReference type="Proteomes" id="UP000034539"/>
    </source>
</evidence>
<keyword evidence="1" id="KW-1133">Transmembrane helix</keyword>
<gene>
    <name evidence="2" type="ORF">UT63_C0014G0007</name>
</gene>
<accession>A0A0G0PZS9</accession>
<protein>
    <submittedName>
        <fullName evidence="2">Uncharacterized protein</fullName>
    </submittedName>
</protein>
<comment type="caution">
    <text evidence="2">The sequence shown here is derived from an EMBL/GenBank/DDBJ whole genome shotgun (WGS) entry which is preliminary data.</text>
</comment>
<sequence>MQKVYAVDIESAFGPASNFKTIGQLVSTLAPKIVLLAGIILFVLIIGIGFTIIQNAGTENAQAMQKGKNAITFALVGFALIFTAFWIVQFVNKIMGNPFGGIF</sequence>
<name>A0A0G0PZS9_9BACT</name>
<dbReference type="Proteomes" id="UP000034539">
    <property type="component" value="Unassembled WGS sequence"/>
</dbReference>
<dbReference type="AlphaFoldDB" id="A0A0G0PZS9"/>
<reference evidence="2 3" key="1">
    <citation type="journal article" date="2015" name="Nature">
        <title>rRNA introns, odd ribosomes, and small enigmatic genomes across a large radiation of phyla.</title>
        <authorList>
            <person name="Brown C.T."/>
            <person name="Hug L.A."/>
            <person name="Thomas B.C."/>
            <person name="Sharon I."/>
            <person name="Castelle C.J."/>
            <person name="Singh A."/>
            <person name="Wilkins M.J."/>
            <person name="Williams K.H."/>
            <person name="Banfield J.F."/>
        </authorList>
    </citation>
    <scope>NUCLEOTIDE SEQUENCE [LARGE SCALE GENOMIC DNA]</scope>
</reference>
<evidence type="ECO:0000256" key="1">
    <source>
        <dbReference type="SAM" id="Phobius"/>
    </source>
</evidence>
<organism evidence="2 3">
    <name type="scientific">Candidatus Gottesmanbacteria bacterium GW2011_GWC2_39_8</name>
    <dbReference type="NCBI Taxonomy" id="1618450"/>
    <lineage>
        <taxon>Bacteria</taxon>
        <taxon>Candidatus Gottesmaniibacteriota</taxon>
    </lineage>
</organism>
<feature type="transmembrane region" description="Helical" evidence="1">
    <location>
        <begin position="69"/>
        <end position="88"/>
    </location>
</feature>
<evidence type="ECO:0000313" key="2">
    <source>
        <dbReference type="EMBL" id="KKR33584.1"/>
    </source>
</evidence>